<accession>A0ABZ2PQ17</accession>
<protein>
    <recommendedName>
        <fullName evidence="4">Transcriptional regulator, AbiEi antitoxin, Type IV TA system</fullName>
    </recommendedName>
</protein>
<dbReference type="Proteomes" id="UP001432000">
    <property type="component" value="Chromosome"/>
</dbReference>
<evidence type="ECO:0000313" key="3">
    <source>
        <dbReference type="Proteomes" id="UP001432000"/>
    </source>
</evidence>
<dbReference type="EMBL" id="CP147846">
    <property type="protein sequence ID" value="WXG69263.1"/>
    <property type="molecule type" value="Genomic_DNA"/>
</dbReference>
<keyword evidence="3" id="KW-1185">Reference proteome</keyword>
<evidence type="ECO:0008006" key="4">
    <source>
        <dbReference type="Google" id="ProtNLM"/>
    </source>
</evidence>
<organism evidence="2 3">
    <name type="scientific">Rhodococcus sovatensis</name>
    <dbReference type="NCBI Taxonomy" id="1805840"/>
    <lineage>
        <taxon>Bacteria</taxon>
        <taxon>Bacillati</taxon>
        <taxon>Actinomycetota</taxon>
        <taxon>Actinomycetes</taxon>
        <taxon>Mycobacteriales</taxon>
        <taxon>Nocardiaceae</taxon>
        <taxon>Rhodococcus</taxon>
    </lineage>
</organism>
<sequence length="304" mass="33297">MFSRTDALARGYTDDDLRRGRASGELVTVRRGHFIRAEVYRTLDDHRRHAVLAEAIFAESSADTVFSHVSAAVLHGMETWDIPLDKVTFTISRSYAGKRGRQRVLHGSPVPSSDLMTLNGFAVTTPTRTVVDLARSLPLHPAVCVGDYALRAGLTTHAQLLAALDDARNRTGVAKARQAVGSMSPRSQSAGESRSRMQLDTLPLPPPLLGQCLSDEFGLPVARVPFLYPDHGVICIFQGQGLYGADPVVADVECSRQRKRMRDLGWVVVQWNWEDLASPRALTDRIARAFVRAAGLPAPRGSFT</sequence>
<evidence type="ECO:0000256" key="1">
    <source>
        <dbReference type="SAM" id="MobiDB-lite"/>
    </source>
</evidence>
<gene>
    <name evidence="2" type="ORF">WDS16_01485</name>
</gene>
<feature type="compositionally biased region" description="Polar residues" evidence="1">
    <location>
        <begin position="184"/>
        <end position="194"/>
    </location>
</feature>
<reference evidence="2 3" key="1">
    <citation type="submission" date="2024-03" db="EMBL/GenBank/DDBJ databases">
        <title>Natural products discovery in diverse microorganisms through a two-stage MS feature dereplication strategy.</title>
        <authorList>
            <person name="Zhang R."/>
        </authorList>
    </citation>
    <scope>NUCLEOTIDE SEQUENCE [LARGE SCALE GENOMIC DNA]</scope>
    <source>
        <strain evidence="2 3">18930</strain>
    </source>
</reference>
<name>A0ABZ2PQ17_9NOCA</name>
<dbReference type="RefSeq" id="WP_338889954.1">
    <property type="nucleotide sequence ID" value="NZ_CP147846.1"/>
</dbReference>
<evidence type="ECO:0000313" key="2">
    <source>
        <dbReference type="EMBL" id="WXG69263.1"/>
    </source>
</evidence>
<feature type="region of interest" description="Disordered" evidence="1">
    <location>
        <begin position="175"/>
        <end position="194"/>
    </location>
</feature>
<proteinExistence type="predicted"/>